<dbReference type="AlphaFoldDB" id="A0A921NVF8"/>
<keyword evidence="1" id="KW-0812">Transmembrane</keyword>
<accession>A0A921NVF8</accession>
<dbReference type="Pfam" id="PF11911">
    <property type="entry name" value="DUF3429"/>
    <property type="match status" value="1"/>
</dbReference>
<dbReference type="OrthoDB" id="5297436at2"/>
<evidence type="ECO:0000313" key="2">
    <source>
        <dbReference type="EMBL" id="KAF0675534.1"/>
    </source>
</evidence>
<evidence type="ECO:0008006" key="4">
    <source>
        <dbReference type="Google" id="ProtNLM"/>
    </source>
</evidence>
<evidence type="ECO:0000313" key="3">
    <source>
        <dbReference type="Proteomes" id="UP000698242"/>
    </source>
</evidence>
<keyword evidence="3" id="KW-1185">Reference proteome</keyword>
<evidence type="ECO:0000256" key="1">
    <source>
        <dbReference type="SAM" id="Phobius"/>
    </source>
</evidence>
<reference evidence="2" key="1">
    <citation type="submission" date="2013-03" db="EMBL/GenBank/DDBJ databases">
        <title>Genome Sequence of the Profundibacterium mesophilum strain KAUST100406-0324T from Red Sea, a novel genus in the family Rhodobacteraceae.</title>
        <authorList>
            <person name="Essack M."/>
            <person name="Alam I."/>
            <person name="Lafi F."/>
            <person name="Alawi W."/>
            <person name="Kamanu F."/>
            <person name="Al-Suwailem A."/>
            <person name="Lee O.O."/>
            <person name="Xu Y."/>
            <person name="Bajic V."/>
            <person name="Qian P.-Y."/>
            <person name="Archer J."/>
        </authorList>
    </citation>
    <scope>NUCLEOTIDE SEQUENCE</scope>
    <source>
        <strain evidence="2">KAUST100406-0324</strain>
    </source>
</reference>
<gene>
    <name evidence="2" type="ORF">PMES_02165</name>
</gene>
<comment type="caution">
    <text evidence="2">The sequence shown here is derived from an EMBL/GenBank/DDBJ whole genome shotgun (WGS) entry which is preliminary data.</text>
</comment>
<dbReference type="InterPro" id="IPR021836">
    <property type="entry name" value="DUF3429"/>
</dbReference>
<organism evidence="2 3">
    <name type="scientific">Profundibacterium mesophilum KAUST100406-0324</name>
    <dbReference type="NCBI Taxonomy" id="1037889"/>
    <lineage>
        <taxon>Bacteria</taxon>
        <taxon>Pseudomonadati</taxon>
        <taxon>Pseudomonadota</taxon>
        <taxon>Alphaproteobacteria</taxon>
        <taxon>Rhodobacterales</taxon>
        <taxon>Roseobacteraceae</taxon>
        <taxon>Profundibacterium</taxon>
    </lineage>
</organism>
<name>A0A921NVF8_9RHOB</name>
<sequence>MPPNVPTLLTMAGLLPFLWGAATMASPALAELGARLLGPRFIGPYVQLSYGTVILSFMSGILWGFATRAQGRVAATGYALSVLPALWTFFLVGGGPVSAAIYLMTGFIAVLGLDWLYWRQGLAPAWWMALRIPVTVAVLLCLLPIIL</sequence>
<dbReference type="PANTHER" id="PTHR15887">
    <property type="entry name" value="TRANSMEMBRANE PROTEIN 69"/>
    <property type="match status" value="1"/>
</dbReference>
<keyword evidence="1" id="KW-1133">Transmembrane helix</keyword>
<dbReference type="RefSeq" id="WP_159965679.1">
    <property type="nucleotide sequence ID" value="NZ_APKE01000025.1"/>
</dbReference>
<dbReference type="Proteomes" id="UP000698242">
    <property type="component" value="Unassembled WGS sequence"/>
</dbReference>
<protein>
    <recommendedName>
        <fullName evidence="4">DUF3429 domain-containing protein</fullName>
    </recommendedName>
</protein>
<keyword evidence="1" id="KW-0472">Membrane</keyword>
<dbReference type="PANTHER" id="PTHR15887:SF1">
    <property type="entry name" value="TRANSMEMBRANE PROTEIN 69"/>
    <property type="match status" value="1"/>
</dbReference>
<feature type="transmembrane region" description="Helical" evidence="1">
    <location>
        <begin position="125"/>
        <end position="146"/>
    </location>
</feature>
<dbReference type="EMBL" id="APKE01000025">
    <property type="protein sequence ID" value="KAF0675534.1"/>
    <property type="molecule type" value="Genomic_DNA"/>
</dbReference>
<feature type="transmembrane region" description="Helical" evidence="1">
    <location>
        <begin position="46"/>
        <end position="66"/>
    </location>
</feature>
<proteinExistence type="predicted"/>